<reference evidence="16 17" key="1">
    <citation type="submission" date="2019-02" db="EMBL/GenBank/DDBJ databases">
        <title>Closed genome of Sporomusa termitida DSM 4440.</title>
        <authorList>
            <person name="Poehlein A."/>
            <person name="Daniel R."/>
        </authorList>
    </citation>
    <scope>NUCLEOTIDE SEQUENCE [LARGE SCALE GENOMIC DNA]</scope>
    <source>
        <strain evidence="16 17">DSM 4440</strain>
    </source>
</reference>
<evidence type="ECO:0000256" key="5">
    <source>
        <dbReference type="ARBA" id="ARBA00022598"/>
    </source>
</evidence>
<feature type="domain" description="ATP-grasp" evidence="14">
    <location>
        <begin position="120"/>
        <end position="317"/>
    </location>
</feature>
<dbReference type="InterPro" id="IPR004549">
    <property type="entry name" value="Acetyl_CoA_COase_biotin_COase"/>
</dbReference>
<evidence type="ECO:0000256" key="7">
    <source>
        <dbReference type="ARBA" id="ARBA00022741"/>
    </source>
</evidence>
<keyword evidence="5 13" id="KW-0436">Ligase</keyword>
<protein>
    <recommendedName>
        <fullName evidence="4 13">Biotin carboxylase</fullName>
        <ecNumber evidence="4 13">6.3.4.14</ecNumber>
    </recommendedName>
    <alternativeName>
        <fullName evidence="13">Acetyl-coenzyme A carboxylase biotin carboxylase subunit A</fullName>
    </alternativeName>
</protein>
<dbReference type="SMART" id="SM00878">
    <property type="entry name" value="Biotin_carb_C"/>
    <property type="match status" value="1"/>
</dbReference>
<keyword evidence="13" id="KW-0275">Fatty acid biosynthesis</keyword>
<dbReference type="InterPro" id="IPR005479">
    <property type="entry name" value="CPAse_ATP-bd"/>
</dbReference>
<comment type="function">
    <text evidence="1 13">This protein is a component of the acetyl coenzyme A carboxylase complex; first, biotin carboxylase catalyzes the carboxylation of the carrier protein and then the transcarboxylase transfers the carboxyl group to form malonyl-CoA.</text>
</comment>
<dbReference type="PANTHER" id="PTHR48095:SF2">
    <property type="entry name" value="BIOTIN CARBOXYLASE, CHLOROPLASTIC"/>
    <property type="match status" value="1"/>
</dbReference>
<dbReference type="InterPro" id="IPR005481">
    <property type="entry name" value="BC-like_N"/>
</dbReference>
<dbReference type="Proteomes" id="UP000320776">
    <property type="component" value="Chromosome"/>
</dbReference>
<dbReference type="GO" id="GO:0006633">
    <property type="term" value="P:fatty acid biosynthetic process"/>
    <property type="evidence" value="ECO:0007669"/>
    <property type="project" value="UniProtKB-KW"/>
</dbReference>
<dbReference type="GO" id="GO:2001295">
    <property type="term" value="P:malonyl-CoA biosynthetic process"/>
    <property type="evidence" value="ECO:0007669"/>
    <property type="project" value="UniProtKB-UniPathway"/>
</dbReference>
<keyword evidence="13" id="KW-0444">Lipid biosynthesis</keyword>
<keyword evidence="9" id="KW-0460">Magnesium</keyword>
<dbReference type="InterPro" id="IPR011054">
    <property type="entry name" value="Rudment_hybrid_motif"/>
</dbReference>
<dbReference type="AlphaFoldDB" id="A0A517DYA2"/>
<dbReference type="GO" id="GO:0046872">
    <property type="term" value="F:metal ion binding"/>
    <property type="evidence" value="ECO:0007669"/>
    <property type="project" value="UniProtKB-KW"/>
</dbReference>
<evidence type="ECO:0000259" key="15">
    <source>
        <dbReference type="PROSITE" id="PS50979"/>
    </source>
</evidence>
<dbReference type="PROSITE" id="PS50975">
    <property type="entry name" value="ATP_GRASP"/>
    <property type="match status" value="1"/>
</dbReference>
<evidence type="ECO:0000313" key="17">
    <source>
        <dbReference type="Proteomes" id="UP000320776"/>
    </source>
</evidence>
<dbReference type="InterPro" id="IPR011761">
    <property type="entry name" value="ATP-grasp"/>
</dbReference>
<dbReference type="OrthoDB" id="9807469at2"/>
<dbReference type="InterPro" id="IPR051602">
    <property type="entry name" value="ACC_Biotin_Carboxylase"/>
</dbReference>
<evidence type="ECO:0000256" key="6">
    <source>
        <dbReference type="ARBA" id="ARBA00022723"/>
    </source>
</evidence>
<dbReference type="InterPro" id="IPR011764">
    <property type="entry name" value="Biotin_carboxylation_dom"/>
</dbReference>
<evidence type="ECO:0000256" key="11">
    <source>
        <dbReference type="ARBA" id="ARBA00048600"/>
    </source>
</evidence>
<sequence length="459" mass="49198">MFKKILIANRGEIAVRIIRACRELGIATVAVYSAADRQALHVQQADEAYCIGPAAAKDSYLNIAALMSVAAATQADAIHPGYGFLAENADFADICAAGGLVFIGPAAAAIRSMGDKAVARQTMQQAGVPVVPGTEGVIADVETAVTVAAAIGYPVIVKATAGGGGKGMRVAGDEAALRKAVRQAQKEAELAFGNADVYLEKFLEEPRHIEFQVMADQYGQIIQLGERDCSIQRRHQKLVEESPSPALSPALRQQMGQAAVAAARAVNYQGAGTVEFLLDKHGRFYFMEMNTRIQVEHPVTELVTGLDLIKEQIAVAAGKPLSVAQDGVQSRGWALECRINAENPAENFRPSPGVIDQYLPPGGFGVRIDSAAYAGWEITPYYDSMIAKVIVWGRTRPEALARMQRALAEFVIAGIETTIPFHQQLLADEVFVSGDFNTGFLDSRQLSGDVGQQILLKTE</sequence>
<evidence type="ECO:0000256" key="10">
    <source>
        <dbReference type="ARBA" id="ARBA00023267"/>
    </source>
</evidence>
<evidence type="ECO:0000256" key="8">
    <source>
        <dbReference type="ARBA" id="ARBA00022840"/>
    </source>
</evidence>
<keyword evidence="7 12" id="KW-0547">Nucleotide-binding</keyword>
<dbReference type="Pfam" id="PF02786">
    <property type="entry name" value="CPSase_L_D2"/>
    <property type="match status" value="1"/>
</dbReference>
<keyword evidence="17" id="KW-1185">Reference proteome</keyword>
<dbReference type="EMBL" id="CP036259">
    <property type="protein sequence ID" value="QDR82339.1"/>
    <property type="molecule type" value="Genomic_DNA"/>
</dbReference>
<accession>A0A517DYA2</accession>
<comment type="subunit">
    <text evidence="3 13">Acetyl-CoA carboxylase is a heterohexamer of biotin carboxyl carrier protein, biotin carboxylase and the two subunits of carboxyl transferase in a 2:2 complex.</text>
</comment>
<name>A0A517DYA2_9FIRM</name>
<dbReference type="InterPro" id="IPR005482">
    <property type="entry name" value="Biotin_COase_C"/>
</dbReference>
<dbReference type="PROSITE" id="PS00866">
    <property type="entry name" value="CPSASE_1"/>
    <property type="match status" value="1"/>
</dbReference>
<dbReference type="Pfam" id="PF02785">
    <property type="entry name" value="Biotin_carb_C"/>
    <property type="match status" value="1"/>
</dbReference>
<evidence type="ECO:0000256" key="12">
    <source>
        <dbReference type="PROSITE-ProRule" id="PRU00409"/>
    </source>
</evidence>
<evidence type="ECO:0000256" key="9">
    <source>
        <dbReference type="ARBA" id="ARBA00022842"/>
    </source>
</evidence>
<keyword evidence="13" id="KW-0443">Lipid metabolism</keyword>
<feature type="domain" description="Biotin carboxylation" evidence="15">
    <location>
        <begin position="1"/>
        <end position="446"/>
    </location>
</feature>
<comment type="pathway">
    <text evidence="2 13">Lipid metabolism; malonyl-CoA biosynthesis; malonyl-CoA from acetyl-CoA: step 1/1.</text>
</comment>
<organism evidence="16 17">
    <name type="scientific">Sporomusa termitida</name>
    <dbReference type="NCBI Taxonomy" id="2377"/>
    <lineage>
        <taxon>Bacteria</taxon>
        <taxon>Bacillati</taxon>
        <taxon>Bacillota</taxon>
        <taxon>Negativicutes</taxon>
        <taxon>Selenomonadales</taxon>
        <taxon>Sporomusaceae</taxon>
        <taxon>Sporomusa</taxon>
    </lineage>
</organism>
<dbReference type="FunFam" id="3.40.50.20:FF:000010">
    <property type="entry name" value="Propionyl-CoA carboxylase subunit alpha"/>
    <property type="match status" value="1"/>
</dbReference>
<dbReference type="EC" id="6.3.4.14" evidence="4 13"/>
<dbReference type="FunFam" id="3.30.470.20:FF:000028">
    <property type="entry name" value="Methylcrotonoyl-CoA carboxylase subunit alpha, mitochondrial"/>
    <property type="match status" value="1"/>
</dbReference>
<dbReference type="PROSITE" id="PS50979">
    <property type="entry name" value="BC"/>
    <property type="match status" value="1"/>
</dbReference>
<dbReference type="NCBIfam" id="TIGR00514">
    <property type="entry name" value="accC"/>
    <property type="match status" value="1"/>
</dbReference>
<dbReference type="UniPathway" id="UPA00655">
    <property type="reaction ID" value="UER00711"/>
</dbReference>
<keyword evidence="8 12" id="KW-0067">ATP-binding</keyword>
<keyword evidence="10 13" id="KW-0092">Biotin</keyword>
<dbReference type="RefSeq" id="WP_144351736.1">
    <property type="nucleotide sequence ID" value="NZ_CP036259.1"/>
</dbReference>
<evidence type="ECO:0000256" key="2">
    <source>
        <dbReference type="ARBA" id="ARBA00004956"/>
    </source>
</evidence>
<dbReference type="Gene3D" id="3.30.470.20">
    <property type="entry name" value="ATP-grasp fold, B domain"/>
    <property type="match status" value="1"/>
</dbReference>
<dbReference type="NCBIfam" id="NF006367">
    <property type="entry name" value="PRK08591.1"/>
    <property type="match status" value="1"/>
</dbReference>
<dbReference type="FunFam" id="3.30.1490.20:FF:000018">
    <property type="entry name" value="Biotin carboxylase"/>
    <property type="match status" value="1"/>
</dbReference>
<keyword evidence="13" id="KW-0276">Fatty acid metabolism</keyword>
<evidence type="ECO:0000256" key="3">
    <source>
        <dbReference type="ARBA" id="ARBA00011750"/>
    </source>
</evidence>
<evidence type="ECO:0000313" key="16">
    <source>
        <dbReference type="EMBL" id="QDR82339.1"/>
    </source>
</evidence>
<dbReference type="SUPFAM" id="SSF56059">
    <property type="entry name" value="Glutathione synthetase ATP-binding domain-like"/>
    <property type="match status" value="1"/>
</dbReference>
<evidence type="ECO:0000256" key="4">
    <source>
        <dbReference type="ARBA" id="ARBA00013263"/>
    </source>
</evidence>
<dbReference type="KEGG" id="sted:SPTER_37640"/>
<evidence type="ECO:0000256" key="1">
    <source>
        <dbReference type="ARBA" id="ARBA00003761"/>
    </source>
</evidence>
<dbReference type="PROSITE" id="PS00867">
    <property type="entry name" value="CPSASE_2"/>
    <property type="match status" value="1"/>
</dbReference>
<dbReference type="Pfam" id="PF00289">
    <property type="entry name" value="Biotin_carb_N"/>
    <property type="match status" value="1"/>
</dbReference>
<proteinExistence type="predicted"/>
<dbReference type="SUPFAM" id="SSF51246">
    <property type="entry name" value="Rudiment single hybrid motif"/>
    <property type="match status" value="1"/>
</dbReference>
<dbReference type="GO" id="GO:0004075">
    <property type="term" value="F:biotin carboxylase activity"/>
    <property type="evidence" value="ECO:0007669"/>
    <property type="project" value="UniProtKB-EC"/>
</dbReference>
<dbReference type="PANTHER" id="PTHR48095">
    <property type="entry name" value="PYRUVATE CARBOXYLASE SUBUNIT A"/>
    <property type="match status" value="1"/>
</dbReference>
<dbReference type="InterPro" id="IPR016185">
    <property type="entry name" value="PreATP-grasp_dom_sf"/>
</dbReference>
<comment type="catalytic activity">
    <reaction evidence="11 13">
        <text>N(6)-biotinyl-L-lysyl-[protein] + hydrogencarbonate + ATP = N(6)-carboxybiotinyl-L-lysyl-[protein] + ADP + phosphate + H(+)</text>
        <dbReference type="Rhea" id="RHEA:13501"/>
        <dbReference type="Rhea" id="RHEA-COMP:10505"/>
        <dbReference type="Rhea" id="RHEA-COMP:10506"/>
        <dbReference type="ChEBI" id="CHEBI:15378"/>
        <dbReference type="ChEBI" id="CHEBI:17544"/>
        <dbReference type="ChEBI" id="CHEBI:30616"/>
        <dbReference type="ChEBI" id="CHEBI:43474"/>
        <dbReference type="ChEBI" id="CHEBI:83144"/>
        <dbReference type="ChEBI" id="CHEBI:83145"/>
        <dbReference type="ChEBI" id="CHEBI:456216"/>
        <dbReference type="EC" id="6.3.4.14"/>
    </reaction>
</comment>
<evidence type="ECO:0000256" key="13">
    <source>
        <dbReference type="RuleBase" id="RU365063"/>
    </source>
</evidence>
<gene>
    <name evidence="16" type="primary">accC</name>
    <name evidence="16" type="ORF">SPTER_37640</name>
</gene>
<dbReference type="GO" id="GO:0005524">
    <property type="term" value="F:ATP binding"/>
    <property type="evidence" value="ECO:0007669"/>
    <property type="project" value="UniProtKB-UniRule"/>
</dbReference>
<keyword evidence="6" id="KW-0479">Metal-binding</keyword>
<dbReference type="SUPFAM" id="SSF52440">
    <property type="entry name" value="PreATP-grasp domain"/>
    <property type="match status" value="1"/>
</dbReference>
<evidence type="ECO:0000259" key="14">
    <source>
        <dbReference type="PROSITE" id="PS50975"/>
    </source>
</evidence>